<sequence>RCSELQSLLFDDISEACMPRSVRVMS</sequence>
<proteinExistence type="predicted"/>
<evidence type="ECO:0000313" key="2">
    <source>
        <dbReference type="Proteomes" id="UP000265520"/>
    </source>
</evidence>
<evidence type="ECO:0000313" key="1">
    <source>
        <dbReference type="EMBL" id="MCI96401.1"/>
    </source>
</evidence>
<reference evidence="1 2" key="1">
    <citation type="journal article" date="2018" name="Front. Plant Sci.">
        <title>Red Clover (Trifolium pratense) and Zigzag Clover (T. medium) - A Picture of Genomic Similarities and Differences.</title>
        <authorList>
            <person name="Dluhosova J."/>
            <person name="Istvanek J."/>
            <person name="Nedelnik J."/>
            <person name="Repkova J."/>
        </authorList>
    </citation>
    <scope>NUCLEOTIDE SEQUENCE [LARGE SCALE GENOMIC DNA]</scope>
    <source>
        <strain evidence="2">cv. 10/8</strain>
        <tissue evidence="1">Leaf</tissue>
    </source>
</reference>
<comment type="caution">
    <text evidence="1">The sequence shown here is derived from an EMBL/GenBank/DDBJ whole genome shotgun (WGS) entry which is preliminary data.</text>
</comment>
<protein>
    <submittedName>
        <fullName evidence="1">Uncharacterized protein</fullName>
    </submittedName>
</protein>
<dbReference type="Proteomes" id="UP000265520">
    <property type="component" value="Unassembled WGS sequence"/>
</dbReference>
<dbReference type="AlphaFoldDB" id="A0A392WB70"/>
<organism evidence="1 2">
    <name type="scientific">Trifolium medium</name>
    <dbReference type="NCBI Taxonomy" id="97028"/>
    <lineage>
        <taxon>Eukaryota</taxon>
        <taxon>Viridiplantae</taxon>
        <taxon>Streptophyta</taxon>
        <taxon>Embryophyta</taxon>
        <taxon>Tracheophyta</taxon>
        <taxon>Spermatophyta</taxon>
        <taxon>Magnoliopsida</taxon>
        <taxon>eudicotyledons</taxon>
        <taxon>Gunneridae</taxon>
        <taxon>Pentapetalae</taxon>
        <taxon>rosids</taxon>
        <taxon>fabids</taxon>
        <taxon>Fabales</taxon>
        <taxon>Fabaceae</taxon>
        <taxon>Papilionoideae</taxon>
        <taxon>50 kb inversion clade</taxon>
        <taxon>NPAAA clade</taxon>
        <taxon>Hologalegina</taxon>
        <taxon>IRL clade</taxon>
        <taxon>Trifolieae</taxon>
        <taxon>Trifolium</taxon>
    </lineage>
</organism>
<dbReference type="EMBL" id="LXQA011413769">
    <property type="protein sequence ID" value="MCI96401.1"/>
    <property type="molecule type" value="Genomic_DNA"/>
</dbReference>
<name>A0A392WB70_9FABA</name>
<keyword evidence="2" id="KW-1185">Reference proteome</keyword>
<feature type="non-terminal residue" evidence="1">
    <location>
        <position position="1"/>
    </location>
</feature>
<accession>A0A392WB70</accession>